<organism evidence="2 3">
    <name type="scientific">Ectopseudomonas composti</name>
    <dbReference type="NCBI Taxonomy" id="658457"/>
    <lineage>
        <taxon>Bacteria</taxon>
        <taxon>Pseudomonadati</taxon>
        <taxon>Pseudomonadota</taxon>
        <taxon>Gammaproteobacteria</taxon>
        <taxon>Pseudomonadales</taxon>
        <taxon>Pseudomonadaceae</taxon>
        <taxon>Ectopseudomonas</taxon>
    </lineage>
</organism>
<dbReference type="InterPro" id="IPR011041">
    <property type="entry name" value="Quinoprot_gluc/sorb_DH_b-prop"/>
</dbReference>
<proteinExistence type="predicted"/>
<evidence type="ECO:0000313" key="3">
    <source>
        <dbReference type="Proteomes" id="UP000182400"/>
    </source>
</evidence>
<dbReference type="Pfam" id="PF22807">
    <property type="entry name" value="TrAA12"/>
    <property type="match status" value="1"/>
</dbReference>
<name>A0A1I5R5G7_9GAMM</name>
<dbReference type="AlphaFoldDB" id="A0A1I5R5G7"/>
<sequence>MGKRYADGVFVGEHGGWNRKNPVGYKVIFVPFGNGRPSGDPNDFVTGFRDEDGKTRGRPVGVTVDPSGALIVADDLANTVWRVVREGSE</sequence>
<evidence type="ECO:0000313" key="2">
    <source>
        <dbReference type="EMBL" id="SFP53695.1"/>
    </source>
</evidence>
<gene>
    <name evidence="2" type="ORF">SAMN05216601_11449</name>
</gene>
<reference evidence="2 3" key="1">
    <citation type="submission" date="2016-10" db="EMBL/GenBank/DDBJ databases">
        <authorList>
            <person name="de Groot N.N."/>
        </authorList>
    </citation>
    <scope>NUCLEOTIDE SEQUENCE [LARGE SCALE GENOMIC DNA]</scope>
    <source>
        <strain evidence="2 3">CCUG 59231</strain>
    </source>
</reference>
<evidence type="ECO:0000259" key="1">
    <source>
        <dbReference type="Pfam" id="PF22807"/>
    </source>
</evidence>
<dbReference type="Proteomes" id="UP000182400">
    <property type="component" value="Unassembled WGS sequence"/>
</dbReference>
<dbReference type="SUPFAM" id="SSF50952">
    <property type="entry name" value="Soluble quinoprotein glucose dehydrogenase"/>
    <property type="match status" value="1"/>
</dbReference>
<dbReference type="InterPro" id="IPR054539">
    <property type="entry name" value="Beta-prop_PDH"/>
</dbReference>
<accession>A0A1I5R5G7</accession>
<dbReference type="EMBL" id="FOWP01000014">
    <property type="protein sequence ID" value="SFP53695.1"/>
    <property type="molecule type" value="Genomic_DNA"/>
</dbReference>
<dbReference type="STRING" id="658457.SAMN05216601_11449"/>
<protein>
    <recommendedName>
        <fullName evidence="1">Pyrroloquinoline quinone-dependent pyranose dehydrogenase beta-propeller domain-containing protein</fullName>
    </recommendedName>
</protein>
<feature type="domain" description="Pyrroloquinoline quinone-dependent pyranose dehydrogenase beta-propeller" evidence="1">
    <location>
        <begin position="7"/>
        <end position="83"/>
    </location>
</feature>